<feature type="chain" id="PRO_5043910010" evidence="1">
    <location>
        <begin position="31"/>
        <end position="205"/>
    </location>
</feature>
<protein>
    <submittedName>
        <fullName evidence="2">Uncharacterized protein</fullName>
    </submittedName>
</protein>
<proteinExistence type="predicted"/>
<reference evidence="2 3" key="1">
    <citation type="journal article" date="2021" name="Elife">
        <title>Chloroplast acquisition without the gene transfer in kleptoplastic sea slugs, Plakobranchus ocellatus.</title>
        <authorList>
            <person name="Maeda T."/>
            <person name="Takahashi S."/>
            <person name="Yoshida T."/>
            <person name="Shimamura S."/>
            <person name="Takaki Y."/>
            <person name="Nagai Y."/>
            <person name="Toyoda A."/>
            <person name="Suzuki Y."/>
            <person name="Arimoto A."/>
            <person name="Ishii H."/>
            <person name="Satoh N."/>
            <person name="Nishiyama T."/>
            <person name="Hasebe M."/>
            <person name="Maruyama T."/>
            <person name="Minagawa J."/>
            <person name="Obokata J."/>
            <person name="Shigenobu S."/>
        </authorList>
    </citation>
    <scope>NUCLEOTIDE SEQUENCE [LARGE SCALE GENOMIC DNA]</scope>
</reference>
<dbReference type="AlphaFoldDB" id="A0AAV4G7Y2"/>
<name>A0AAV4G7Y2_9GAST</name>
<feature type="signal peptide" evidence="1">
    <location>
        <begin position="1"/>
        <end position="30"/>
    </location>
</feature>
<organism evidence="2 3">
    <name type="scientific">Elysia marginata</name>
    <dbReference type="NCBI Taxonomy" id="1093978"/>
    <lineage>
        <taxon>Eukaryota</taxon>
        <taxon>Metazoa</taxon>
        <taxon>Spiralia</taxon>
        <taxon>Lophotrochozoa</taxon>
        <taxon>Mollusca</taxon>
        <taxon>Gastropoda</taxon>
        <taxon>Heterobranchia</taxon>
        <taxon>Euthyneura</taxon>
        <taxon>Panpulmonata</taxon>
        <taxon>Sacoglossa</taxon>
        <taxon>Placobranchoidea</taxon>
        <taxon>Plakobranchidae</taxon>
        <taxon>Elysia</taxon>
    </lineage>
</organism>
<sequence length="205" mass="23471">MTSFSKASWLMLSLGAFFVILGPLPTGAYPQPCRFARQYEGHRFQSSYFDVKHDYVAVDCDRKLMYTRSVGEKEENSFTIVNLATNVMYIFNQGRECIETAGRPFELINYCENSRDATFTGEMTLEGKVRQGWVTTNPQHYEQTTVVTPSKKSGEGCLPFLFRVRTDRHTLMANTFYDVKTGISDTDVVDRFDVDTLECARYGYV</sequence>
<dbReference type="Proteomes" id="UP000762676">
    <property type="component" value="Unassembled WGS sequence"/>
</dbReference>
<keyword evidence="3" id="KW-1185">Reference proteome</keyword>
<comment type="caution">
    <text evidence="2">The sequence shown here is derived from an EMBL/GenBank/DDBJ whole genome shotgun (WGS) entry which is preliminary data.</text>
</comment>
<gene>
    <name evidence="2" type="ORF">ElyMa_005920200</name>
</gene>
<dbReference type="EMBL" id="BMAT01011871">
    <property type="protein sequence ID" value="GFR81271.1"/>
    <property type="molecule type" value="Genomic_DNA"/>
</dbReference>
<accession>A0AAV4G7Y2</accession>
<evidence type="ECO:0000256" key="1">
    <source>
        <dbReference type="SAM" id="SignalP"/>
    </source>
</evidence>
<evidence type="ECO:0000313" key="3">
    <source>
        <dbReference type="Proteomes" id="UP000762676"/>
    </source>
</evidence>
<keyword evidence="1" id="KW-0732">Signal</keyword>
<evidence type="ECO:0000313" key="2">
    <source>
        <dbReference type="EMBL" id="GFR81271.1"/>
    </source>
</evidence>